<dbReference type="EMBL" id="JBHUJD010000013">
    <property type="protein sequence ID" value="MFD2310986.1"/>
    <property type="molecule type" value="Genomic_DNA"/>
</dbReference>
<proteinExistence type="predicted"/>
<dbReference type="PANTHER" id="PTHR31151:SF0">
    <property type="entry name" value="PROLINE-TRNA LIGASE (DUF1680)"/>
    <property type="match status" value="1"/>
</dbReference>
<feature type="domain" description="DUF4986" evidence="2">
    <location>
        <begin position="556"/>
        <end position="635"/>
    </location>
</feature>
<dbReference type="SUPFAM" id="SSF48208">
    <property type="entry name" value="Six-hairpin glycosidases"/>
    <property type="match status" value="1"/>
</dbReference>
<protein>
    <submittedName>
        <fullName evidence="5">Beta-L-arabinofuranosidase domain-containing protein</fullName>
    </submittedName>
</protein>
<gene>
    <name evidence="5" type="ORF">ACFSKX_11225</name>
</gene>
<evidence type="ECO:0000259" key="1">
    <source>
        <dbReference type="Pfam" id="PF07944"/>
    </source>
</evidence>
<organism evidence="5 6">
    <name type="scientific">Microbulbifer halophilus</name>
    <dbReference type="NCBI Taxonomy" id="453963"/>
    <lineage>
        <taxon>Bacteria</taxon>
        <taxon>Pseudomonadati</taxon>
        <taxon>Pseudomonadota</taxon>
        <taxon>Gammaproteobacteria</taxon>
        <taxon>Cellvibrionales</taxon>
        <taxon>Microbulbiferaceae</taxon>
        <taxon>Microbulbifer</taxon>
    </lineage>
</organism>
<evidence type="ECO:0000259" key="2">
    <source>
        <dbReference type="Pfam" id="PF16375"/>
    </source>
</evidence>
<evidence type="ECO:0000259" key="4">
    <source>
        <dbReference type="Pfam" id="PF20736"/>
    </source>
</evidence>
<comment type="caution">
    <text evidence="5">The sequence shown here is derived from an EMBL/GenBank/DDBJ whole genome shotgun (WGS) entry which is preliminary data.</text>
</comment>
<accession>A0ABW5EBL9</accession>
<dbReference type="InterPro" id="IPR012878">
    <property type="entry name" value="Beta-AFase-like_GH127_cat"/>
</dbReference>
<name>A0ABW5EBL9_9GAMM</name>
<dbReference type="InterPro" id="IPR032275">
    <property type="entry name" value="DUF4986"/>
</dbReference>
<dbReference type="InterPro" id="IPR008928">
    <property type="entry name" value="6-hairpin_glycosidase_sf"/>
</dbReference>
<dbReference type="RefSeq" id="WP_265721570.1">
    <property type="nucleotide sequence ID" value="NZ_JAPIVK010000012.1"/>
</dbReference>
<dbReference type="InterPro" id="IPR049046">
    <property type="entry name" value="Beta-AFase-like_GH127_middle"/>
</dbReference>
<evidence type="ECO:0000313" key="6">
    <source>
        <dbReference type="Proteomes" id="UP001597425"/>
    </source>
</evidence>
<evidence type="ECO:0000313" key="5">
    <source>
        <dbReference type="EMBL" id="MFD2310986.1"/>
    </source>
</evidence>
<sequence length="794" mass="89602">MKTIIPALSLCILTATGCSKPQPPSASGAPVEKFPLADVRLLDSPFKHAQDKNIEYILAMDPDRLLAPYLREAGLEPEAESYGNWENTGLDGHIGGHYLTALSLAYAATGNREAKTRLDTMLDILQRAQRENGDGYLGGIPDGASMWRQIAAGEIDAGLFSLNEKWVPLYNIHKTYAGLRDAWLHTGSEQAREMLIELSDWGARLIAKLSDEQVQEMLRSEHGGLNEVYADVAEITGDRKYLEVARRLSHRQILQPLEEHRDALTGLHANTQIPKVIGYKRVGDLAGNSQWQDAAEYFWNQVVEERTVAIGGNSVREHFHELDDFSPMVEEVEGPETCNTYNMLKLTELLYRGDPEPRYVRYYERALYNHILSSQNPDTGGLVYFTPMRPQHYRIYSQPQKAMWCCVGSGIENHSKYGEMIYAHRGDELFVNLFIPSRLQWHETGLTLTQRNRFPDAENTALEIQGDAEATLHLRYPAWASEGEFRIRVNGEAVSHRAEAGSYVSIRRHWQNGDRIEIDLPMHAELEQMPDQSDYFALVYGPVVLAAKTEPFADEQLDFFADDSRMGHIASGPMCALESAPLFASEDHSFIRDLEPLPGDSLRFAAPEALRTEGQGALELIPFFRLHEARYMLYWPVTTPEKLAERRRTGTEADRARLALAEQTIDSVSPGEQQPESDHFFAGGDTEAGIHKGRHWRHASDWFSYRLRDPQREAQTLRITYYGLDDGREFDILLNGTKLADVSLEGDRGDEFFSVDYALPAALRDREDAALELRFEAEPGSVAGGIYGVRLLRE</sequence>
<dbReference type="Pfam" id="PF20736">
    <property type="entry name" value="Glyco_hydro127M"/>
    <property type="match status" value="1"/>
</dbReference>
<dbReference type="Pfam" id="PF07944">
    <property type="entry name" value="Beta-AFase-like_GH127_cat"/>
    <property type="match status" value="1"/>
</dbReference>
<feature type="domain" description="Non-reducing end beta-L-arabinofuranosidase-like GH127 middle" evidence="4">
    <location>
        <begin position="429"/>
        <end position="522"/>
    </location>
</feature>
<reference evidence="6" key="1">
    <citation type="journal article" date="2019" name="Int. J. Syst. Evol. Microbiol.">
        <title>The Global Catalogue of Microorganisms (GCM) 10K type strain sequencing project: providing services to taxonomists for standard genome sequencing and annotation.</title>
        <authorList>
            <consortium name="The Broad Institute Genomics Platform"/>
            <consortium name="The Broad Institute Genome Sequencing Center for Infectious Disease"/>
            <person name="Wu L."/>
            <person name="Ma J."/>
        </authorList>
    </citation>
    <scope>NUCLEOTIDE SEQUENCE [LARGE SCALE GENOMIC DNA]</scope>
    <source>
        <strain evidence="6">KCTC 12848</strain>
    </source>
</reference>
<dbReference type="Pfam" id="PF16375">
    <property type="entry name" value="DUF4986"/>
    <property type="match status" value="1"/>
</dbReference>
<dbReference type="InterPro" id="IPR046544">
    <property type="entry name" value="GH146_SB_dom"/>
</dbReference>
<keyword evidence="6" id="KW-1185">Reference proteome</keyword>
<feature type="domain" description="Glycoside hydrolase GH146 substrate-binding" evidence="3">
    <location>
        <begin position="659"/>
        <end position="792"/>
    </location>
</feature>
<dbReference type="Proteomes" id="UP001597425">
    <property type="component" value="Unassembled WGS sequence"/>
</dbReference>
<dbReference type="PROSITE" id="PS51257">
    <property type="entry name" value="PROKAR_LIPOPROTEIN"/>
    <property type="match status" value="1"/>
</dbReference>
<feature type="domain" description="Non-reducing end beta-L-arabinofuranosidase-like GH127 catalytic" evidence="1">
    <location>
        <begin position="38"/>
        <end position="419"/>
    </location>
</feature>
<dbReference type="Pfam" id="PF20620">
    <property type="entry name" value="DUF6805"/>
    <property type="match status" value="1"/>
</dbReference>
<dbReference type="PANTHER" id="PTHR31151">
    <property type="entry name" value="PROLINE-TRNA LIGASE (DUF1680)"/>
    <property type="match status" value="1"/>
</dbReference>
<evidence type="ECO:0000259" key="3">
    <source>
        <dbReference type="Pfam" id="PF20620"/>
    </source>
</evidence>